<keyword evidence="1" id="KW-0812">Transmembrane</keyword>
<protein>
    <submittedName>
        <fullName evidence="4">Glycosyltransferase involved in cell wall bisynthesis</fullName>
    </submittedName>
</protein>
<dbReference type="SUPFAM" id="SSF53448">
    <property type="entry name" value="Nucleotide-diphospho-sugar transferases"/>
    <property type="match status" value="1"/>
</dbReference>
<reference evidence="4 5" key="1">
    <citation type="submission" date="2016-12" db="EMBL/GenBank/DDBJ databases">
        <authorList>
            <person name="Song W.-J."/>
            <person name="Kurnit D.M."/>
        </authorList>
    </citation>
    <scope>NUCLEOTIDE SEQUENCE [LARGE SCALE GENOMIC DNA]</scope>
    <source>
        <strain evidence="4 5">DSM 11393</strain>
    </source>
</reference>
<evidence type="ECO:0000313" key="5">
    <source>
        <dbReference type="Proteomes" id="UP000186469"/>
    </source>
</evidence>
<feature type="transmembrane region" description="Helical" evidence="1">
    <location>
        <begin position="367"/>
        <end position="390"/>
    </location>
</feature>
<feature type="domain" description="Glycosyltransferase 2-like" evidence="2">
    <location>
        <begin position="15"/>
        <end position="148"/>
    </location>
</feature>
<sequence>MPLHNQSCSASSVLIVIPVYNHSQTLRSVAERVLCEHHNLLVVDDGSTDLPPLINNQFSKEHPLYGLNLNFIRHDSNKGKGAAILTAVKYAKTIGASHIITIDADAQHDPSDIPLFLEAINKQPQTIFIGARNFNVQNIPFSSRFGRAFSNFWFKVQTSHKTQDSQSGFRAYPLIIFDYISFMETRYSFETEVLVKSVWAGFSVADIPISVYYPSKTERISHFKAFQDNLRISLLNTYLTFRSILPWPHKQYAVKENGVVTLLRPMQSLKLLLQRDETPLKLAYSAAVGMGIGTLAIFGLHSILIILITGGLRLSKIMGLSISQLCMPPIVPLLCIELGYFLRYGAFLTNVSWAELEVNLLDRVYEWILGSLVLAPVLAVIMGLVVWIISKHIQNNLIEKAKEPTIENNDCVQSEIKPYE</sequence>
<keyword evidence="5" id="KW-1185">Reference proteome</keyword>
<feature type="transmembrane region" description="Helical" evidence="1">
    <location>
        <begin position="282"/>
        <end position="308"/>
    </location>
</feature>
<evidence type="ECO:0000259" key="3">
    <source>
        <dbReference type="Pfam" id="PF09835"/>
    </source>
</evidence>
<dbReference type="Pfam" id="PF00535">
    <property type="entry name" value="Glycos_transf_2"/>
    <property type="match status" value="1"/>
</dbReference>
<evidence type="ECO:0000259" key="2">
    <source>
        <dbReference type="Pfam" id="PF00535"/>
    </source>
</evidence>
<dbReference type="Gene3D" id="3.90.550.10">
    <property type="entry name" value="Spore Coat Polysaccharide Biosynthesis Protein SpsA, Chain A"/>
    <property type="match status" value="1"/>
</dbReference>
<dbReference type="CDD" id="cd04179">
    <property type="entry name" value="DPM_DPG-synthase_like"/>
    <property type="match status" value="1"/>
</dbReference>
<dbReference type="PANTHER" id="PTHR48090">
    <property type="entry name" value="UNDECAPRENYL-PHOSPHATE 4-DEOXY-4-FORMAMIDO-L-ARABINOSE TRANSFERASE-RELATED"/>
    <property type="match status" value="1"/>
</dbReference>
<keyword evidence="4" id="KW-0808">Transferase</keyword>
<dbReference type="EMBL" id="FRDI01000004">
    <property type="protein sequence ID" value="SHN61887.1"/>
    <property type="molecule type" value="Genomic_DNA"/>
</dbReference>
<dbReference type="InterPro" id="IPR029044">
    <property type="entry name" value="Nucleotide-diphossugar_trans"/>
</dbReference>
<feature type="domain" description="DUF2062" evidence="3">
    <location>
        <begin position="272"/>
        <end position="394"/>
    </location>
</feature>
<gene>
    <name evidence="4" type="ORF">SAMN02745728_01276</name>
</gene>
<dbReference type="InterPro" id="IPR018639">
    <property type="entry name" value="DUF2062"/>
</dbReference>
<feature type="transmembrane region" description="Helical" evidence="1">
    <location>
        <begin position="329"/>
        <end position="347"/>
    </location>
</feature>
<name>A0A1M7STL2_9BACT</name>
<evidence type="ECO:0000313" key="4">
    <source>
        <dbReference type="EMBL" id="SHN61887.1"/>
    </source>
</evidence>
<dbReference type="Proteomes" id="UP000186469">
    <property type="component" value="Unassembled WGS sequence"/>
</dbReference>
<dbReference type="STRING" id="1121455.SAMN02745728_01276"/>
<dbReference type="GO" id="GO:0016740">
    <property type="term" value="F:transferase activity"/>
    <property type="evidence" value="ECO:0007669"/>
    <property type="project" value="UniProtKB-KW"/>
</dbReference>
<dbReference type="PANTHER" id="PTHR48090:SF7">
    <property type="entry name" value="RFBJ PROTEIN"/>
    <property type="match status" value="1"/>
</dbReference>
<dbReference type="InterPro" id="IPR001173">
    <property type="entry name" value="Glyco_trans_2-like"/>
</dbReference>
<accession>A0A1M7STL2</accession>
<organism evidence="4 5">
    <name type="scientific">Desulfovibrio litoralis DSM 11393</name>
    <dbReference type="NCBI Taxonomy" id="1121455"/>
    <lineage>
        <taxon>Bacteria</taxon>
        <taxon>Pseudomonadati</taxon>
        <taxon>Thermodesulfobacteriota</taxon>
        <taxon>Desulfovibrionia</taxon>
        <taxon>Desulfovibrionales</taxon>
        <taxon>Desulfovibrionaceae</taxon>
        <taxon>Desulfovibrio</taxon>
    </lineage>
</organism>
<dbReference type="AlphaFoldDB" id="A0A1M7STL2"/>
<dbReference type="OrthoDB" id="9810303at2"/>
<proteinExistence type="predicted"/>
<dbReference type="Pfam" id="PF09835">
    <property type="entry name" value="DUF2062"/>
    <property type="match status" value="1"/>
</dbReference>
<keyword evidence="1" id="KW-1133">Transmembrane helix</keyword>
<evidence type="ECO:0000256" key="1">
    <source>
        <dbReference type="SAM" id="Phobius"/>
    </source>
</evidence>
<dbReference type="RefSeq" id="WP_072696949.1">
    <property type="nucleotide sequence ID" value="NZ_FRDI01000004.1"/>
</dbReference>
<dbReference type="InterPro" id="IPR050256">
    <property type="entry name" value="Glycosyltransferase_2"/>
</dbReference>
<keyword evidence="1" id="KW-0472">Membrane</keyword>